<proteinExistence type="predicted"/>
<sequence length="73" mass="8629">MNSYHWWLIASNLTTNEHLNKHRYVYLRDEMGRYRNAFSSGVLSNIGAPPGEQHWRAPPLRFSDAEPHDEHRP</sequence>
<keyword evidence="3" id="KW-1185">Reference proteome</keyword>
<protein>
    <recommendedName>
        <fullName evidence="4">Ubiquitin-like protease family profile domain-containing protein</fullName>
    </recommendedName>
</protein>
<evidence type="ECO:0000313" key="3">
    <source>
        <dbReference type="Proteomes" id="UP000013827"/>
    </source>
</evidence>
<dbReference type="AlphaFoldDB" id="A0A0D3JM17"/>
<evidence type="ECO:0000256" key="1">
    <source>
        <dbReference type="SAM" id="MobiDB-lite"/>
    </source>
</evidence>
<dbReference type="KEGG" id="ehx:EMIHUDRAFT_435365"/>
<dbReference type="KEGG" id="ehx:EMIHUDRAFT_446617"/>
<accession>A0A0D3JM17</accession>
<name>A0A0D3JM17_EMIH1</name>
<evidence type="ECO:0008006" key="4">
    <source>
        <dbReference type="Google" id="ProtNLM"/>
    </source>
</evidence>
<dbReference type="EnsemblProtists" id="EOD04795">
    <property type="protein sequence ID" value="EOD04795"/>
    <property type="gene ID" value="EMIHUDRAFT_446617"/>
</dbReference>
<dbReference type="RefSeq" id="XP_005776981.1">
    <property type="nucleotide sequence ID" value="XM_005776924.1"/>
</dbReference>
<dbReference type="Proteomes" id="UP000013827">
    <property type="component" value="Unassembled WGS sequence"/>
</dbReference>
<organism evidence="2 3">
    <name type="scientific">Emiliania huxleyi (strain CCMP1516)</name>
    <dbReference type="NCBI Taxonomy" id="280463"/>
    <lineage>
        <taxon>Eukaryota</taxon>
        <taxon>Haptista</taxon>
        <taxon>Haptophyta</taxon>
        <taxon>Prymnesiophyceae</taxon>
        <taxon>Isochrysidales</taxon>
        <taxon>Noelaerhabdaceae</taxon>
        <taxon>Emiliania</taxon>
    </lineage>
</organism>
<dbReference type="GeneID" id="17250942"/>
<dbReference type="RefSeq" id="XP_005757224.1">
    <property type="nucleotide sequence ID" value="XM_005757167.1"/>
</dbReference>
<feature type="compositionally biased region" description="Basic and acidic residues" evidence="1">
    <location>
        <begin position="63"/>
        <end position="73"/>
    </location>
</feature>
<feature type="region of interest" description="Disordered" evidence="1">
    <location>
        <begin position="48"/>
        <end position="73"/>
    </location>
</feature>
<dbReference type="GeneID" id="17270098"/>
<evidence type="ECO:0000313" key="2">
    <source>
        <dbReference type="EnsemblProtists" id="EOD24552"/>
    </source>
</evidence>
<dbReference type="HOGENOM" id="CLU_2712497_0_0_1"/>
<dbReference type="PaxDb" id="2903-EOD04795"/>
<reference evidence="3" key="1">
    <citation type="journal article" date="2013" name="Nature">
        <title>Pan genome of the phytoplankton Emiliania underpins its global distribution.</title>
        <authorList>
            <person name="Read B.A."/>
            <person name="Kegel J."/>
            <person name="Klute M.J."/>
            <person name="Kuo A."/>
            <person name="Lefebvre S.C."/>
            <person name="Maumus F."/>
            <person name="Mayer C."/>
            <person name="Miller J."/>
            <person name="Monier A."/>
            <person name="Salamov A."/>
            <person name="Young J."/>
            <person name="Aguilar M."/>
            <person name="Claverie J.M."/>
            <person name="Frickenhaus S."/>
            <person name="Gonzalez K."/>
            <person name="Herman E.K."/>
            <person name="Lin Y.C."/>
            <person name="Napier J."/>
            <person name="Ogata H."/>
            <person name="Sarno A.F."/>
            <person name="Shmutz J."/>
            <person name="Schroeder D."/>
            <person name="de Vargas C."/>
            <person name="Verret F."/>
            <person name="von Dassow P."/>
            <person name="Valentin K."/>
            <person name="Van de Peer Y."/>
            <person name="Wheeler G."/>
            <person name="Dacks J.B."/>
            <person name="Delwiche C.F."/>
            <person name="Dyhrman S.T."/>
            <person name="Glockner G."/>
            <person name="John U."/>
            <person name="Richards T."/>
            <person name="Worden A.Z."/>
            <person name="Zhang X."/>
            <person name="Grigoriev I.V."/>
            <person name="Allen A.E."/>
            <person name="Bidle K."/>
            <person name="Borodovsky M."/>
            <person name="Bowler C."/>
            <person name="Brownlee C."/>
            <person name="Cock J.M."/>
            <person name="Elias M."/>
            <person name="Gladyshev V.N."/>
            <person name="Groth M."/>
            <person name="Guda C."/>
            <person name="Hadaegh A."/>
            <person name="Iglesias-Rodriguez M.D."/>
            <person name="Jenkins J."/>
            <person name="Jones B.M."/>
            <person name="Lawson T."/>
            <person name="Leese F."/>
            <person name="Lindquist E."/>
            <person name="Lobanov A."/>
            <person name="Lomsadze A."/>
            <person name="Malik S.B."/>
            <person name="Marsh M.E."/>
            <person name="Mackinder L."/>
            <person name="Mock T."/>
            <person name="Mueller-Roeber B."/>
            <person name="Pagarete A."/>
            <person name="Parker M."/>
            <person name="Probert I."/>
            <person name="Quesneville H."/>
            <person name="Raines C."/>
            <person name="Rensing S.A."/>
            <person name="Riano-Pachon D.M."/>
            <person name="Richier S."/>
            <person name="Rokitta S."/>
            <person name="Shiraiwa Y."/>
            <person name="Soanes D.M."/>
            <person name="van der Giezen M."/>
            <person name="Wahlund T.M."/>
            <person name="Williams B."/>
            <person name="Wilson W."/>
            <person name="Wolfe G."/>
            <person name="Wurch L.L."/>
        </authorList>
    </citation>
    <scope>NUCLEOTIDE SEQUENCE</scope>
</reference>
<dbReference type="EnsemblProtists" id="EOD24552">
    <property type="protein sequence ID" value="EOD24552"/>
    <property type="gene ID" value="EMIHUDRAFT_435365"/>
</dbReference>
<reference evidence="2" key="2">
    <citation type="submission" date="2024-10" db="UniProtKB">
        <authorList>
            <consortium name="EnsemblProtists"/>
        </authorList>
    </citation>
    <scope>IDENTIFICATION</scope>
</reference>